<keyword evidence="5" id="KW-0482">Metalloprotease</keyword>
<dbReference type="InterPro" id="IPR025657">
    <property type="entry name" value="RadC_JAB"/>
</dbReference>
<dbReference type="SUPFAM" id="SSF47781">
    <property type="entry name" value="RuvA domain 2-like"/>
    <property type="match status" value="1"/>
</dbReference>
<feature type="domain" description="MPN" evidence="7">
    <location>
        <begin position="122"/>
        <end position="244"/>
    </location>
</feature>
<evidence type="ECO:0000256" key="6">
    <source>
        <dbReference type="RuleBase" id="RU003797"/>
    </source>
</evidence>
<dbReference type="Proteomes" id="UP000241788">
    <property type="component" value="Unassembled WGS sequence"/>
</dbReference>
<dbReference type="SUPFAM" id="SSF102712">
    <property type="entry name" value="JAB1/MPN domain"/>
    <property type="match status" value="1"/>
</dbReference>
<dbReference type="Pfam" id="PF20582">
    <property type="entry name" value="UPF0758_N"/>
    <property type="match status" value="1"/>
</dbReference>
<dbReference type="GO" id="GO:0046872">
    <property type="term" value="F:metal ion binding"/>
    <property type="evidence" value="ECO:0007669"/>
    <property type="project" value="UniProtKB-KW"/>
</dbReference>
<evidence type="ECO:0000256" key="2">
    <source>
        <dbReference type="ARBA" id="ARBA00022723"/>
    </source>
</evidence>
<dbReference type="CDD" id="cd08071">
    <property type="entry name" value="MPN_DUF2466"/>
    <property type="match status" value="1"/>
</dbReference>
<gene>
    <name evidence="8" type="ORF">SAMN05421546_0836</name>
</gene>
<dbReference type="PROSITE" id="PS50249">
    <property type="entry name" value="MPN"/>
    <property type="match status" value="1"/>
</dbReference>
<sequence>MTFADQSAQFYRHIPAIGDGMHIRDWPRDERPREKLIKQGAVALSDAELLALFLGSGLRGEDAVATARGILGEHGPLRVLLERTPAELAKLKGIGPARACKLSAALELCSRFMAAGLARGDAMSDPAAAGRYFGQRLRGRVSEVFAALFLDSRHRALAFEELFTGTIDGTEVHPREVVRRALAHNAAAVIVGHNHPSGHPEPSHADRAVTASLKQALTLVDVRLLDHFVIADGPPVSLAARGWV</sequence>
<name>A0A1N6QXZ0_9GAMM</name>
<dbReference type="PANTHER" id="PTHR30471">
    <property type="entry name" value="DNA REPAIR PROTEIN RADC"/>
    <property type="match status" value="1"/>
</dbReference>
<evidence type="ECO:0000313" key="9">
    <source>
        <dbReference type="Proteomes" id="UP000241788"/>
    </source>
</evidence>
<dbReference type="GO" id="GO:0008237">
    <property type="term" value="F:metallopeptidase activity"/>
    <property type="evidence" value="ECO:0007669"/>
    <property type="project" value="UniProtKB-KW"/>
</dbReference>
<keyword evidence="1" id="KW-0645">Protease</keyword>
<keyword evidence="2" id="KW-0479">Metal-binding</keyword>
<evidence type="ECO:0000256" key="5">
    <source>
        <dbReference type="ARBA" id="ARBA00023049"/>
    </source>
</evidence>
<dbReference type="InterPro" id="IPR046778">
    <property type="entry name" value="UPF0758_N"/>
</dbReference>
<dbReference type="NCBIfam" id="NF000642">
    <property type="entry name" value="PRK00024.1"/>
    <property type="match status" value="1"/>
</dbReference>
<evidence type="ECO:0000313" key="8">
    <source>
        <dbReference type="EMBL" id="SIQ21428.1"/>
    </source>
</evidence>
<dbReference type="PANTHER" id="PTHR30471:SF3">
    <property type="entry name" value="UPF0758 PROTEIN YEES-RELATED"/>
    <property type="match status" value="1"/>
</dbReference>
<dbReference type="Pfam" id="PF04002">
    <property type="entry name" value="RadC"/>
    <property type="match status" value="1"/>
</dbReference>
<evidence type="ECO:0000259" key="7">
    <source>
        <dbReference type="PROSITE" id="PS50249"/>
    </source>
</evidence>
<dbReference type="Gene3D" id="3.40.140.10">
    <property type="entry name" value="Cytidine Deaminase, domain 2"/>
    <property type="match status" value="1"/>
</dbReference>
<dbReference type="InterPro" id="IPR037518">
    <property type="entry name" value="MPN"/>
</dbReference>
<keyword evidence="3" id="KW-0378">Hydrolase</keyword>
<dbReference type="AlphaFoldDB" id="A0A1N6QXZ0"/>
<organism evidence="8 9">
    <name type="scientific">Solilutibacter tolerans</name>
    <dbReference type="NCBI Taxonomy" id="1604334"/>
    <lineage>
        <taxon>Bacteria</taxon>
        <taxon>Pseudomonadati</taxon>
        <taxon>Pseudomonadota</taxon>
        <taxon>Gammaproteobacteria</taxon>
        <taxon>Lysobacterales</taxon>
        <taxon>Lysobacteraceae</taxon>
        <taxon>Solilutibacter</taxon>
    </lineage>
</organism>
<keyword evidence="4" id="KW-0862">Zinc</keyword>
<dbReference type="STRING" id="1604334.SAMN05421546_0836"/>
<dbReference type="PROSITE" id="PS01302">
    <property type="entry name" value="UPF0758"/>
    <property type="match status" value="1"/>
</dbReference>
<dbReference type="InterPro" id="IPR020891">
    <property type="entry name" value="UPF0758_CS"/>
</dbReference>
<reference evidence="9" key="1">
    <citation type="submission" date="2017-01" db="EMBL/GenBank/DDBJ databases">
        <authorList>
            <person name="Varghese N."/>
            <person name="Submissions S."/>
        </authorList>
    </citation>
    <scope>NUCLEOTIDE SEQUENCE [LARGE SCALE GENOMIC DNA]</scope>
    <source>
        <strain evidence="9">UM1</strain>
    </source>
</reference>
<evidence type="ECO:0000256" key="3">
    <source>
        <dbReference type="ARBA" id="ARBA00022801"/>
    </source>
</evidence>
<evidence type="ECO:0000256" key="1">
    <source>
        <dbReference type="ARBA" id="ARBA00022670"/>
    </source>
</evidence>
<dbReference type="EMBL" id="FTLW01000002">
    <property type="protein sequence ID" value="SIQ21428.1"/>
    <property type="molecule type" value="Genomic_DNA"/>
</dbReference>
<accession>A0A1N6QXZ0</accession>
<dbReference type="NCBIfam" id="TIGR00608">
    <property type="entry name" value="radc"/>
    <property type="match status" value="1"/>
</dbReference>
<keyword evidence="9" id="KW-1185">Reference proteome</keyword>
<protein>
    <submittedName>
        <fullName evidence="8">DNA replication and repair protein RadC</fullName>
    </submittedName>
</protein>
<dbReference type="GO" id="GO:0006508">
    <property type="term" value="P:proteolysis"/>
    <property type="evidence" value="ECO:0007669"/>
    <property type="project" value="UniProtKB-KW"/>
</dbReference>
<evidence type="ECO:0000256" key="4">
    <source>
        <dbReference type="ARBA" id="ARBA00022833"/>
    </source>
</evidence>
<comment type="similarity">
    <text evidence="6">Belongs to the UPF0758 family.</text>
</comment>
<dbReference type="InterPro" id="IPR010994">
    <property type="entry name" value="RuvA_2-like"/>
</dbReference>
<dbReference type="InterPro" id="IPR001405">
    <property type="entry name" value="UPF0758"/>
</dbReference>
<proteinExistence type="inferred from homology"/>